<feature type="domain" description="OB" evidence="14">
    <location>
        <begin position="974"/>
        <end position="1046"/>
    </location>
</feature>
<dbReference type="PATRIC" id="fig|361041.3.peg.71"/>
<dbReference type="GO" id="GO:0006281">
    <property type="term" value="P:DNA repair"/>
    <property type="evidence" value="ECO:0007669"/>
    <property type="project" value="UniProtKB-UniRule"/>
</dbReference>
<evidence type="ECO:0000256" key="6">
    <source>
        <dbReference type="ARBA" id="ARBA00022679"/>
    </source>
</evidence>
<organism evidence="19 20">
    <name type="scientific">Devosia soli</name>
    <dbReference type="NCBI Taxonomy" id="361041"/>
    <lineage>
        <taxon>Bacteria</taxon>
        <taxon>Pseudomonadati</taxon>
        <taxon>Pseudomonadota</taxon>
        <taxon>Alphaproteobacteria</taxon>
        <taxon>Hyphomicrobiales</taxon>
        <taxon>Devosiaceae</taxon>
        <taxon>Devosia</taxon>
    </lineage>
</organism>
<dbReference type="CDD" id="cd04485">
    <property type="entry name" value="DnaE_OBF"/>
    <property type="match status" value="1"/>
</dbReference>
<evidence type="ECO:0000259" key="16">
    <source>
        <dbReference type="Pfam" id="PF07733"/>
    </source>
</evidence>
<evidence type="ECO:0000256" key="13">
    <source>
        <dbReference type="HAMAP-Rule" id="MF_01902"/>
    </source>
</evidence>
<dbReference type="InterPro" id="IPR004365">
    <property type="entry name" value="NA-bd_OB_tRNA"/>
</dbReference>
<dbReference type="STRING" id="361041.VW35_00340"/>
<dbReference type="GO" id="GO:0003887">
    <property type="term" value="F:DNA-directed DNA polymerase activity"/>
    <property type="evidence" value="ECO:0007669"/>
    <property type="project" value="UniProtKB-UniRule"/>
</dbReference>
<evidence type="ECO:0000256" key="1">
    <source>
        <dbReference type="ARBA" id="ARBA00004496"/>
    </source>
</evidence>
<dbReference type="Pfam" id="PF17657">
    <property type="entry name" value="DNA_pol3_finger"/>
    <property type="match status" value="1"/>
</dbReference>
<dbReference type="InterPro" id="IPR004805">
    <property type="entry name" value="DnaE2/DnaE/PolC"/>
</dbReference>
<keyword evidence="6 13" id="KW-0808">Transferase</keyword>
<comment type="catalytic activity">
    <reaction evidence="12 13">
        <text>DNA(n) + a 2'-deoxyribonucleoside 5'-triphosphate = DNA(n+1) + diphosphate</text>
        <dbReference type="Rhea" id="RHEA:22508"/>
        <dbReference type="Rhea" id="RHEA-COMP:17339"/>
        <dbReference type="Rhea" id="RHEA-COMP:17340"/>
        <dbReference type="ChEBI" id="CHEBI:33019"/>
        <dbReference type="ChEBI" id="CHEBI:61560"/>
        <dbReference type="ChEBI" id="CHEBI:173112"/>
        <dbReference type="EC" id="2.7.7.7"/>
    </reaction>
</comment>
<comment type="similarity">
    <text evidence="2 13">Belongs to the DNA polymerase type-C family. DnaE2 subfamily.</text>
</comment>
<keyword evidence="10 13" id="KW-0239">DNA-directed DNA polymerase</keyword>
<dbReference type="NCBIfam" id="NF004225">
    <property type="entry name" value="PRK05672.1"/>
    <property type="match status" value="1"/>
</dbReference>
<dbReference type="NCBIfam" id="TIGR00594">
    <property type="entry name" value="polc"/>
    <property type="match status" value="1"/>
</dbReference>
<dbReference type="CDD" id="cd07434">
    <property type="entry name" value="PHP_PolIIIA_DnaE2"/>
    <property type="match status" value="1"/>
</dbReference>
<evidence type="ECO:0000259" key="15">
    <source>
        <dbReference type="Pfam" id="PF02811"/>
    </source>
</evidence>
<dbReference type="AlphaFoldDB" id="A0A0F5LJW4"/>
<dbReference type="PANTHER" id="PTHR32294">
    <property type="entry name" value="DNA POLYMERASE III SUBUNIT ALPHA"/>
    <property type="match status" value="1"/>
</dbReference>
<keyword evidence="9 13" id="KW-0227">DNA damage</keyword>
<evidence type="ECO:0000256" key="3">
    <source>
        <dbReference type="ARBA" id="ARBA00012417"/>
    </source>
</evidence>
<feature type="domain" description="Bacterial DNA polymerase III alpha subunit NTPase" evidence="16">
    <location>
        <begin position="284"/>
        <end position="539"/>
    </location>
</feature>
<keyword evidence="20" id="KW-1185">Reference proteome</keyword>
<dbReference type="GO" id="GO:0008408">
    <property type="term" value="F:3'-5' exonuclease activity"/>
    <property type="evidence" value="ECO:0007669"/>
    <property type="project" value="InterPro"/>
</dbReference>
<feature type="domain" description="DNA polymerase III alpha subunit finger" evidence="18">
    <location>
        <begin position="542"/>
        <end position="708"/>
    </location>
</feature>
<dbReference type="InterPro" id="IPR004013">
    <property type="entry name" value="PHP_dom"/>
</dbReference>
<evidence type="ECO:0000256" key="7">
    <source>
        <dbReference type="ARBA" id="ARBA00022695"/>
    </source>
</evidence>
<dbReference type="RefSeq" id="WP_046141041.1">
    <property type="nucleotide sequence ID" value="NZ_LAJG01000001.1"/>
</dbReference>
<protein>
    <recommendedName>
        <fullName evidence="4 13">Error-prone DNA polymerase</fullName>
        <ecNumber evidence="3 13">2.7.7.7</ecNumber>
    </recommendedName>
</protein>
<comment type="function">
    <text evidence="13">DNA polymerase involved in damage-induced mutagenesis and translesion synthesis (TLS). It is not the major replicative DNA polymerase.</text>
</comment>
<dbReference type="InterPro" id="IPR040982">
    <property type="entry name" value="DNA_pol3_finger"/>
</dbReference>
<proteinExistence type="inferred from homology"/>
<accession>A0A0F5LJW4</accession>
<dbReference type="InterPro" id="IPR011708">
    <property type="entry name" value="DNA_pol3_alpha_NTPase_dom"/>
</dbReference>
<dbReference type="EC" id="2.7.7.7" evidence="3 13"/>
<dbReference type="Pfam" id="PF01336">
    <property type="entry name" value="tRNA_anti-codon"/>
    <property type="match status" value="1"/>
</dbReference>
<keyword evidence="11 13" id="KW-0234">DNA repair</keyword>
<keyword evidence="7 13" id="KW-0548">Nucleotidyltransferase</keyword>
<evidence type="ECO:0000313" key="20">
    <source>
        <dbReference type="Proteomes" id="UP000033514"/>
    </source>
</evidence>
<evidence type="ECO:0000313" key="19">
    <source>
        <dbReference type="EMBL" id="KKB82570.1"/>
    </source>
</evidence>
<comment type="subcellular location">
    <subcellularLocation>
        <location evidence="1 13">Cytoplasm</location>
    </subcellularLocation>
</comment>
<evidence type="ECO:0000259" key="14">
    <source>
        <dbReference type="Pfam" id="PF01336"/>
    </source>
</evidence>
<dbReference type="GO" id="GO:0005737">
    <property type="term" value="C:cytoplasm"/>
    <property type="evidence" value="ECO:0007669"/>
    <property type="project" value="UniProtKB-SubCell"/>
</dbReference>
<evidence type="ECO:0000256" key="12">
    <source>
        <dbReference type="ARBA" id="ARBA00049244"/>
    </source>
</evidence>
<evidence type="ECO:0000256" key="11">
    <source>
        <dbReference type="ARBA" id="ARBA00023204"/>
    </source>
</evidence>
<sequence length="1107" mass="122655">MPGHFEPYAELLAATNFSFLRGASHPFEMVGQAAGLGLSGIGICDRNSLSGVVRAYAAARDLAKDHPQFRLVVGARIVFSDDTPDIAVYPTDREAYGRLSALLTLGNRRAPKGECILTKDDLIAHAEGQLMIVVPRQDRIDEDGDVAGLLQQAAPGRVWLAAYHRYDGVDAARLNQLAQAARAASIPLLASMDPLYHEPGRQILQDVLTCIREHVTIEEAGFRLSANAERHIKTPLEMKGLFRRFPSALSETNRFLSMISFTLDQLRYIYPEETVGNDETAQQTLERLAYEGARSRYPDGVPEKVEKGLSHELALIAEMGYAPYFLTVQDIVRFARQERGILCQGRGSAANSAVCFCLGITEVDPMLVDLLFERFVSTERDEPPDIDVDFEHERREEVMQYIYQKYGRHRAGLTANVITYRAKGAIRDVGKVFGLSDDAISMISGLNWGWGSIDIPEERMRQIGINPNDHTIATIMALAEELYGFPRHLGQHVGGFVITRDRLDHLVPISNAAMEDRTVIEWNKDDLDELGILKVDVLALGMLSCIRRAFNLIRQHYGQSLTLATVPQEDPRVYRMTHRADTIGVFQIESRAQMSMLPRLKPSEFYDLIIEVAIVRPGPIQGDMVHPYLKRRQGLEPTVYPSPELEQVLKKTYGVPLFQEQAMKIAIVAGGFTPGEADKLRRAMATFKRTGGVGIFKDKFINGMLERGYEKEFAEACFRQIEGFGSYGFPESHAASFALLVYVSCWLKCHYPDVFGAALLNSQPMGFYAPAQIISDAQAHGVDVRPVDINLSDLEVVMERTNQAGLTLAPRHAEMADDIWGNMAIRLGFNLVGGLRTDHANLIIARRRGGYDSIRDLWLRTGLSPKILAVIAEADAFQSLGLSRRDATWVIQGLIGDHGAETLPLFVAAGPPTAVKDEESHLPPMLLGEEVIHDYRALSISLRAHPMSFLRENLTARRVTVADDLRTAEPGRRVNVAGLVLVRQRPGTASGVIFATLEDETGVVNIIVWPKVFEANRRVVLGARVLGVQGKLQREGIVIHVIAERFVDLTPNMAAIAGGVSIGDRTIARADEGKTGGPKGRNREQEQYEAAVAKRLLEALPIGRNFH</sequence>
<dbReference type="InterPro" id="IPR029460">
    <property type="entry name" value="DNAPol_HHH"/>
</dbReference>
<dbReference type="HAMAP" id="MF_01902">
    <property type="entry name" value="DNApol_error_prone"/>
    <property type="match status" value="1"/>
</dbReference>
<evidence type="ECO:0000256" key="8">
    <source>
        <dbReference type="ARBA" id="ARBA00022705"/>
    </source>
</evidence>
<dbReference type="InterPro" id="IPR023073">
    <property type="entry name" value="DnaE2"/>
</dbReference>
<comment type="caution">
    <text evidence="19">The sequence shown here is derived from an EMBL/GenBank/DDBJ whole genome shotgun (WGS) entry which is preliminary data.</text>
</comment>
<dbReference type="Pfam" id="PF02811">
    <property type="entry name" value="PHP"/>
    <property type="match status" value="1"/>
</dbReference>
<dbReference type="PANTHER" id="PTHR32294:SF4">
    <property type="entry name" value="ERROR-PRONE DNA POLYMERASE"/>
    <property type="match status" value="1"/>
</dbReference>
<evidence type="ECO:0000259" key="18">
    <source>
        <dbReference type="Pfam" id="PF17657"/>
    </source>
</evidence>
<feature type="domain" description="PHP" evidence="15">
    <location>
        <begin position="15"/>
        <end position="153"/>
    </location>
</feature>
<keyword evidence="8 13" id="KW-0235">DNA replication</keyword>
<keyword evidence="5 13" id="KW-0963">Cytoplasm</keyword>
<dbReference type="EMBL" id="LAJG01000001">
    <property type="protein sequence ID" value="KKB82570.1"/>
    <property type="molecule type" value="Genomic_DNA"/>
</dbReference>
<evidence type="ECO:0000259" key="17">
    <source>
        <dbReference type="Pfam" id="PF14579"/>
    </source>
</evidence>
<dbReference type="Gene3D" id="3.20.20.140">
    <property type="entry name" value="Metal-dependent hydrolases"/>
    <property type="match status" value="1"/>
</dbReference>
<evidence type="ECO:0000256" key="9">
    <source>
        <dbReference type="ARBA" id="ARBA00022763"/>
    </source>
</evidence>
<dbReference type="Pfam" id="PF07733">
    <property type="entry name" value="DNA_pol3_alpha"/>
    <property type="match status" value="1"/>
</dbReference>
<dbReference type="GO" id="GO:0003676">
    <property type="term" value="F:nucleic acid binding"/>
    <property type="evidence" value="ECO:0007669"/>
    <property type="project" value="InterPro"/>
</dbReference>
<gene>
    <name evidence="13" type="primary">dnaE2</name>
    <name evidence="19" type="ORF">VW35_00340</name>
</gene>
<evidence type="ECO:0000256" key="5">
    <source>
        <dbReference type="ARBA" id="ARBA00022490"/>
    </source>
</evidence>
<evidence type="ECO:0000256" key="4">
    <source>
        <dbReference type="ARBA" id="ARBA00017273"/>
    </source>
</evidence>
<reference evidence="19 20" key="1">
    <citation type="submission" date="2015-03" db="EMBL/GenBank/DDBJ databases">
        <authorList>
            <person name="Hassan Y.I."/>
            <person name="Lepp D."/>
            <person name="Zhou T."/>
        </authorList>
    </citation>
    <scope>NUCLEOTIDE SEQUENCE [LARGE SCALE GENOMIC DNA]</scope>
    <source>
        <strain evidence="19 20">GH2-10</strain>
    </source>
</reference>
<dbReference type="Proteomes" id="UP000033514">
    <property type="component" value="Unassembled WGS sequence"/>
</dbReference>
<dbReference type="Pfam" id="PF14579">
    <property type="entry name" value="HHH_6"/>
    <property type="match status" value="1"/>
</dbReference>
<evidence type="ECO:0000256" key="2">
    <source>
        <dbReference type="ARBA" id="ARBA00007391"/>
    </source>
</evidence>
<feature type="domain" description="DNA polymerase helix-hairpin-helix motif" evidence="17">
    <location>
        <begin position="781"/>
        <end position="886"/>
    </location>
</feature>
<name>A0A0F5LJW4_9HYPH</name>
<dbReference type="GO" id="GO:0006260">
    <property type="term" value="P:DNA replication"/>
    <property type="evidence" value="ECO:0007669"/>
    <property type="project" value="UniProtKB-KW"/>
</dbReference>
<dbReference type="OrthoDB" id="9803237at2"/>
<evidence type="ECO:0000256" key="10">
    <source>
        <dbReference type="ARBA" id="ARBA00022932"/>
    </source>
</evidence>